<evidence type="ECO:0000259" key="3">
    <source>
        <dbReference type="PROSITE" id="PS50157"/>
    </source>
</evidence>
<dbReference type="InterPro" id="IPR013087">
    <property type="entry name" value="Znf_C2H2_type"/>
</dbReference>
<dbReference type="InterPro" id="IPR044299">
    <property type="entry name" value="GIS3/ZFP5/ZFP6"/>
</dbReference>
<feature type="region of interest" description="Disordered" evidence="2">
    <location>
        <begin position="41"/>
        <end position="65"/>
    </location>
</feature>
<dbReference type="GO" id="GO:0005634">
    <property type="term" value="C:nucleus"/>
    <property type="evidence" value="ECO:0007669"/>
    <property type="project" value="TreeGrafter"/>
</dbReference>
<keyword evidence="1" id="KW-0863">Zinc-finger</keyword>
<reference evidence="5" key="2">
    <citation type="submission" date="2023-04" db="EMBL/GenBank/DDBJ databases">
        <authorList>
            <person name="Bruccoleri R.E."/>
            <person name="Oakeley E.J."/>
            <person name="Faust A.-M."/>
            <person name="Dessus-Babus S."/>
            <person name="Altorfer M."/>
            <person name="Burckhardt D."/>
            <person name="Oertli M."/>
            <person name="Naumann U."/>
            <person name="Petersen F."/>
            <person name="Wong J."/>
        </authorList>
    </citation>
    <scope>NUCLEOTIDE SEQUENCE</scope>
    <source>
        <strain evidence="5">GSM-AAB239-AS_SAM_17_03QT</strain>
        <tissue evidence="5">Leaf</tissue>
    </source>
</reference>
<dbReference type="PROSITE" id="PS50157">
    <property type="entry name" value="ZINC_FINGER_C2H2_2"/>
    <property type="match status" value="1"/>
</dbReference>
<feature type="domain" description="C2H2-type" evidence="3">
    <location>
        <begin position="69"/>
        <end position="96"/>
    </location>
</feature>
<dbReference type="AlphaFoldDB" id="A0AAX6I704"/>
<dbReference type="GO" id="GO:0000976">
    <property type="term" value="F:transcription cis-regulatory region binding"/>
    <property type="evidence" value="ECO:0007669"/>
    <property type="project" value="TreeGrafter"/>
</dbReference>
<evidence type="ECO:0000313" key="5">
    <source>
        <dbReference type="EMBL" id="KAJ6849002.1"/>
    </source>
</evidence>
<reference evidence="5" key="1">
    <citation type="journal article" date="2023" name="GigaByte">
        <title>Genome assembly of the bearded iris, Iris pallida Lam.</title>
        <authorList>
            <person name="Bruccoleri R.E."/>
            <person name="Oakeley E.J."/>
            <person name="Faust A.M.E."/>
            <person name="Altorfer M."/>
            <person name="Dessus-Babus S."/>
            <person name="Burckhardt D."/>
            <person name="Oertli M."/>
            <person name="Naumann U."/>
            <person name="Petersen F."/>
            <person name="Wong J."/>
        </authorList>
    </citation>
    <scope>NUCLEOTIDE SEQUENCE</scope>
    <source>
        <strain evidence="5">GSM-AAB239-AS_SAM_17_03QT</strain>
    </source>
</reference>
<dbReference type="Proteomes" id="UP001140949">
    <property type="component" value="Unassembled WGS sequence"/>
</dbReference>
<evidence type="ECO:0000313" key="4">
    <source>
        <dbReference type="EMBL" id="KAJ6843677.1"/>
    </source>
</evidence>
<dbReference type="SUPFAM" id="SSF57667">
    <property type="entry name" value="beta-beta-alpha zinc fingers"/>
    <property type="match status" value="1"/>
</dbReference>
<organism evidence="5 6">
    <name type="scientific">Iris pallida</name>
    <name type="common">Sweet iris</name>
    <dbReference type="NCBI Taxonomy" id="29817"/>
    <lineage>
        <taxon>Eukaryota</taxon>
        <taxon>Viridiplantae</taxon>
        <taxon>Streptophyta</taxon>
        <taxon>Embryophyta</taxon>
        <taxon>Tracheophyta</taxon>
        <taxon>Spermatophyta</taxon>
        <taxon>Magnoliopsida</taxon>
        <taxon>Liliopsida</taxon>
        <taxon>Asparagales</taxon>
        <taxon>Iridaceae</taxon>
        <taxon>Iridoideae</taxon>
        <taxon>Irideae</taxon>
        <taxon>Iris</taxon>
    </lineage>
</organism>
<dbReference type="GO" id="GO:0009740">
    <property type="term" value="P:gibberellic acid mediated signaling pathway"/>
    <property type="evidence" value="ECO:0007669"/>
    <property type="project" value="TreeGrafter"/>
</dbReference>
<keyword evidence="1" id="KW-0862">Zinc</keyword>
<dbReference type="PROSITE" id="PS00028">
    <property type="entry name" value="ZINC_FINGER_C2H2_1"/>
    <property type="match status" value="1"/>
</dbReference>
<keyword evidence="6" id="KW-1185">Reference proteome</keyword>
<evidence type="ECO:0000256" key="2">
    <source>
        <dbReference type="SAM" id="MobiDB-lite"/>
    </source>
</evidence>
<dbReference type="GO" id="GO:0003700">
    <property type="term" value="F:DNA-binding transcription factor activity"/>
    <property type="evidence" value="ECO:0007669"/>
    <property type="project" value="TreeGrafter"/>
</dbReference>
<dbReference type="GO" id="GO:0009736">
    <property type="term" value="P:cytokinin-activated signaling pathway"/>
    <property type="evidence" value="ECO:0007669"/>
    <property type="project" value="TreeGrafter"/>
</dbReference>
<dbReference type="PANTHER" id="PTHR46353">
    <property type="entry name" value="ZINC FINGER PROTEIN 5"/>
    <property type="match status" value="1"/>
</dbReference>
<comment type="caution">
    <text evidence="5">The sequence shown here is derived from an EMBL/GenBank/DDBJ whole genome shotgun (WGS) entry which is preliminary data.</text>
</comment>
<dbReference type="GO" id="GO:0008270">
    <property type="term" value="F:zinc ion binding"/>
    <property type="evidence" value="ECO:0007669"/>
    <property type="project" value="UniProtKB-KW"/>
</dbReference>
<dbReference type="PANTHER" id="PTHR46353:SF5">
    <property type="entry name" value="ZINC FINGER PROTEIN 5"/>
    <property type="match status" value="1"/>
</dbReference>
<keyword evidence="1" id="KW-0479">Metal-binding</keyword>
<dbReference type="InterPro" id="IPR036236">
    <property type="entry name" value="Znf_C2H2_sf"/>
</dbReference>
<name>A0AAX6I704_IRIPA</name>
<dbReference type="GO" id="GO:0010090">
    <property type="term" value="P:trichome morphogenesis"/>
    <property type="evidence" value="ECO:0007669"/>
    <property type="project" value="InterPro"/>
</dbReference>
<protein>
    <submittedName>
        <fullName evidence="5">Zinc finger protein GIS3-like</fullName>
    </submittedName>
</protein>
<gene>
    <name evidence="5" type="ORF">M6B38_271730</name>
    <name evidence="4" type="ORF">M6B38_297115</name>
</gene>
<sequence length="226" mass="24430">MDGVDPDSVSSNNGVLGVEGGEEKKLIRLFGFELGIDVNSTEAGREKSSDSSSSHKTASGGAEEEKKKYGCRFCFKEFANSQALGGHQNAHKKERLKKRRLEVQARRTVSSFSCCYLQPLIRSRGAPATTEYGPFVSYSCGPSFRAPGFMLLEEAHGSFEAFDPSLYAAGYSASEHGVVSSHAPFQPMQINSENRSVVMKPMPLSPVGKHSQSALDLQLGLRSSGN</sequence>
<evidence type="ECO:0000256" key="1">
    <source>
        <dbReference type="PROSITE-ProRule" id="PRU00042"/>
    </source>
</evidence>
<accession>A0AAX6I704</accession>
<dbReference type="Gene3D" id="3.30.160.60">
    <property type="entry name" value="Classic Zinc Finger"/>
    <property type="match status" value="1"/>
</dbReference>
<dbReference type="EMBL" id="JANAVB010007098">
    <property type="protein sequence ID" value="KAJ6843677.1"/>
    <property type="molecule type" value="Genomic_DNA"/>
</dbReference>
<proteinExistence type="predicted"/>
<dbReference type="EMBL" id="JANAVB010004105">
    <property type="protein sequence ID" value="KAJ6849002.1"/>
    <property type="molecule type" value="Genomic_DNA"/>
</dbReference>
<evidence type="ECO:0000313" key="6">
    <source>
        <dbReference type="Proteomes" id="UP001140949"/>
    </source>
</evidence>